<accession>A0A3M6U793</accession>
<reference evidence="1 2" key="1">
    <citation type="journal article" date="2018" name="Sci. Rep.">
        <title>Comparative analysis of the Pocillopora damicornis genome highlights role of immune system in coral evolution.</title>
        <authorList>
            <person name="Cunning R."/>
            <person name="Bay R.A."/>
            <person name="Gillette P."/>
            <person name="Baker A.C."/>
            <person name="Traylor-Knowles N."/>
        </authorList>
    </citation>
    <scope>NUCLEOTIDE SEQUENCE [LARGE SCALE GENOMIC DNA]</scope>
    <source>
        <strain evidence="1">RSMAS</strain>
        <tissue evidence="1">Whole animal</tissue>
    </source>
</reference>
<dbReference type="AlphaFoldDB" id="A0A3M6U793"/>
<dbReference type="EMBL" id="RCHS01002145">
    <property type="protein sequence ID" value="RMX49394.1"/>
    <property type="molecule type" value="Genomic_DNA"/>
</dbReference>
<dbReference type="Proteomes" id="UP000275408">
    <property type="component" value="Unassembled WGS sequence"/>
</dbReference>
<gene>
    <name evidence="1" type="ORF">pdam_00025065</name>
</gene>
<proteinExistence type="predicted"/>
<evidence type="ECO:0000313" key="1">
    <source>
        <dbReference type="EMBL" id="RMX49394.1"/>
    </source>
</evidence>
<evidence type="ECO:0000313" key="2">
    <source>
        <dbReference type="Proteomes" id="UP000275408"/>
    </source>
</evidence>
<protein>
    <submittedName>
        <fullName evidence="1">Uncharacterized protein</fullName>
    </submittedName>
</protein>
<organism evidence="1 2">
    <name type="scientific">Pocillopora damicornis</name>
    <name type="common">Cauliflower coral</name>
    <name type="synonym">Millepora damicornis</name>
    <dbReference type="NCBI Taxonomy" id="46731"/>
    <lineage>
        <taxon>Eukaryota</taxon>
        <taxon>Metazoa</taxon>
        <taxon>Cnidaria</taxon>
        <taxon>Anthozoa</taxon>
        <taxon>Hexacorallia</taxon>
        <taxon>Scleractinia</taxon>
        <taxon>Astrocoeniina</taxon>
        <taxon>Pocilloporidae</taxon>
        <taxon>Pocillopora</taxon>
    </lineage>
</organism>
<comment type="caution">
    <text evidence="1">The sequence shown here is derived from an EMBL/GenBank/DDBJ whole genome shotgun (WGS) entry which is preliminary data.</text>
</comment>
<keyword evidence="2" id="KW-1185">Reference proteome</keyword>
<sequence>MVEEALIRKTPERKCHQDLREEDQNQKIMEASQALVDLVMDFNFHLVLVHSHLPSSQRHLVAKDRLQHHQDHLKQRMSSFFPSCSFGLHSCLCFGF</sequence>
<name>A0A3M6U793_POCDA</name>